<dbReference type="SUPFAM" id="SSF52540">
    <property type="entry name" value="P-loop containing nucleoside triphosphate hydrolases"/>
    <property type="match status" value="1"/>
</dbReference>
<dbReference type="PROSITE" id="PS00211">
    <property type="entry name" value="ABC_TRANSPORTER_1"/>
    <property type="match status" value="1"/>
</dbReference>
<keyword evidence="1" id="KW-0547">Nucleotide-binding</keyword>
<keyword evidence="2 4" id="KW-0067">ATP-binding</keyword>
<proteinExistence type="predicted"/>
<comment type="caution">
    <text evidence="4">The sequence shown here is derived from an EMBL/GenBank/DDBJ whole genome shotgun (WGS) entry which is preliminary data.</text>
</comment>
<evidence type="ECO:0000313" key="5">
    <source>
        <dbReference type="Proteomes" id="UP001185737"/>
    </source>
</evidence>
<evidence type="ECO:0000313" key="4">
    <source>
        <dbReference type="EMBL" id="MDV6285850.1"/>
    </source>
</evidence>
<dbReference type="EMBL" id="JAWLKA010000029">
    <property type="protein sequence ID" value="MDV6285850.1"/>
    <property type="molecule type" value="Genomic_DNA"/>
</dbReference>
<organism evidence="4 5">
    <name type="scientific">Rhodococcus jostii</name>
    <dbReference type="NCBI Taxonomy" id="132919"/>
    <lineage>
        <taxon>Bacteria</taxon>
        <taxon>Bacillati</taxon>
        <taxon>Actinomycetota</taxon>
        <taxon>Actinomycetes</taxon>
        <taxon>Mycobacteriales</taxon>
        <taxon>Nocardiaceae</taxon>
        <taxon>Rhodococcus</taxon>
    </lineage>
</organism>
<evidence type="ECO:0000256" key="1">
    <source>
        <dbReference type="ARBA" id="ARBA00022741"/>
    </source>
</evidence>
<dbReference type="GO" id="GO:0005524">
    <property type="term" value="F:ATP binding"/>
    <property type="evidence" value="ECO:0007669"/>
    <property type="project" value="UniProtKB-KW"/>
</dbReference>
<feature type="domain" description="ABC transporter" evidence="3">
    <location>
        <begin position="3"/>
        <end position="238"/>
    </location>
</feature>
<dbReference type="Gene3D" id="3.40.50.300">
    <property type="entry name" value="P-loop containing nucleotide triphosphate hydrolases"/>
    <property type="match status" value="1"/>
</dbReference>
<dbReference type="InterPro" id="IPR027417">
    <property type="entry name" value="P-loop_NTPase"/>
</dbReference>
<dbReference type="Pfam" id="PF00005">
    <property type="entry name" value="ABC_tran"/>
    <property type="match status" value="1"/>
</dbReference>
<dbReference type="PROSITE" id="PS50893">
    <property type="entry name" value="ABC_TRANSPORTER_2"/>
    <property type="match status" value="1"/>
</dbReference>
<dbReference type="PANTHER" id="PTHR42794">
    <property type="entry name" value="HEMIN IMPORT ATP-BINDING PROTEIN HMUV"/>
    <property type="match status" value="1"/>
</dbReference>
<keyword evidence="5" id="KW-1185">Reference proteome</keyword>
<name>A0ABU4CRN0_RHOJO</name>
<evidence type="ECO:0000259" key="3">
    <source>
        <dbReference type="PROSITE" id="PS50893"/>
    </source>
</evidence>
<reference evidence="4 5" key="1">
    <citation type="submission" date="2023-10" db="EMBL/GenBank/DDBJ databases">
        <title>Development of a sustainable strategy for remediation of hydrocarbon-contaminated territories based on the waste exchange concept.</title>
        <authorList>
            <person name="Krivoruchko A."/>
        </authorList>
    </citation>
    <scope>NUCLEOTIDE SEQUENCE [LARGE SCALE GENOMIC DNA]</scope>
    <source>
        <strain evidence="4 5">IEGM 60</strain>
    </source>
</reference>
<dbReference type="CDD" id="cd03214">
    <property type="entry name" value="ABC_Iron-Siderophores_B12_Hemin"/>
    <property type="match status" value="1"/>
</dbReference>
<accession>A0ABU4CRN0</accession>
<protein>
    <submittedName>
        <fullName evidence="4">ABC transporter ATP-binding protein</fullName>
    </submittedName>
</protein>
<dbReference type="RefSeq" id="WP_317571173.1">
    <property type="nucleotide sequence ID" value="NZ_JAWLKA010000029.1"/>
</dbReference>
<evidence type="ECO:0000256" key="2">
    <source>
        <dbReference type="ARBA" id="ARBA00022840"/>
    </source>
</evidence>
<dbReference type="InterPro" id="IPR003439">
    <property type="entry name" value="ABC_transporter-like_ATP-bd"/>
</dbReference>
<dbReference type="InterPro" id="IPR003593">
    <property type="entry name" value="AAA+_ATPase"/>
</dbReference>
<dbReference type="InterPro" id="IPR017871">
    <property type="entry name" value="ABC_transporter-like_CS"/>
</dbReference>
<sequence>MTLRITDLHFGYGRRKILHGVDLTAHKGELLGLLGPNGSGKSTVLKNIARIHTPTSGSFRWDETVALEDLRRRELARLVAYVPQTIDVSFELDVREAIVLGRTPHFAGRPTAEDWDHVDRAIELLGLGPLVGRSVTELSGGQAQRVLIARSLAQQPSILLLDEPTSALDIKYQLQTLRLARQITRTAQVAAIIAIHDLSQAARYCDRIAFLQDGHVLAVGTPEDVLTAERIEQMYGIEVSIIHANGSVQVIPRDEPDSTVALESATAAA</sequence>
<dbReference type="SMART" id="SM00382">
    <property type="entry name" value="AAA"/>
    <property type="match status" value="1"/>
</dbReference>
<dbReference type="PANTHER" id="PTHR42794:SF2">
    <property type="entry name" value="ABC TRANSPORTER ATP-BINDING PROTEIN"/>
    <property type="match status" value="1"/>
</dbReference>
<dbReference type="Proteomes" id="UP001185737">
    <property type="component" value="Unassembled WGS sequence"/>
</dbReference>
<gene>
    <name evidence="4" type="ORF">R3Q59_35785</name>
</gene>